<keyword evidence="2" id="KW-1185">Reference proteome</keyword>
<organism evidence="1 2">
    <name type="scientific">Pallidibacillus thermolactis</name>
    <dbReference type="NCBI Taxonomy" id="251051"/>
    <lineage>
        <taxon>Bacteria</taxon>
        <taxon>Bacillati</taxon>
        <taxon>Bacillota</taxon>
        <taxon>Bacilli</taxon>
        <taxon>Bacillales</taxon>
        <taxon>Bacillaceae</taxon>
        <taxon>Pallidibacillus</taxon>
    </lineage>
</organism>
<reference evidence="1 2" key="1">
    <citation type="submission" date="2022-10" db="EMBL/GenBank/DDBJ databases">
        <title>Description of Fervidibacillus gen. nov. in the family Fervidibacillaceae fam. nov. with two species, Fervidibacillus albus sp. nov., and Fervidibacillus halotolerans sp. nov., isolated from tidal flat sediments.</title>
        <authorList>
            <person name="Kwon K.K."/>
            <person name="Yang S.-H."/>
        </authorList>
    </citation>
    <scope>NUCLEOTIDE SEQUENCE [LARGE SCALE GENOMIC DNA]</scope>
    <source>
        <strain evidence="1 2">DSM 23332</strain>
    </source>
</reference>
<comment type="caution">
    <text evidence="1">The sequence shown here is derived from an EMBL/GenBank/DDBJ whole genome shotgun (WGS) entry which is preliminary data.</text>
</comment>
<keyword evidence="1" id="KW-0449">Lipoprotein</keyword>
<dbReference type="Proteomes" id="UP001208656">
    <property type="component" value="Unassembled WGS sequence"/>
</dbReference>
<protein>
    <submittedName>
        <fullName evidence="1">Kinase-associated lipoprotein B</fullName>
    </submittedName>
</protein>
<keyword evidence="1" id="KW-0418">Kinase</keyword>
<accession>A0ABT2WI39</accession>
<dbReference type="GO" id="GO:0016301">
    <property type="term" value="F:kinase activity"/>
    <property type="evidence" value="ECO:0007669"/>
    <property type="project" value="UniProtKB-KW"/>
</dbReference>
<sequence>MEELALGTIVKAHKKTGTYIGEVTGIKEKHYLVKILAVVKHPMQGDLHHPKEADVPFFHERKALAYREQTNVLKNMVKPYEGEIPDYTTSLKEAFEKLKNELEQDDSGFAQKSLRCLEELDKDYDRYYYSKQ</sequence>
<proteinExistence type="predicted"/>
<name>A0ABT2WI39_9BACI</name>
<dbReference type="InterPro" id="IPR014916">
    <property type="entry name" value="KapB"/>
</dbReference>
<dbReference type="Gene3D" id="2.30.30.430">
    <property type="entry name" value="Kinase associated protein B domain"/>
    <property type="match status" value="1"/>
</dbReference>
<dbReference type="Pfam" id="PF08810">
    <property type="entry name" value="KapB"/>
    <property type="match status" value="1"/>
</dbReference>
<dbReference type="SMART" id="SM01298">
    <property type="entry name" value="KapB"/>
    <property type="match status" value="1"/>
</dbReference>
<dbReference type="EMBL" id="JAOUSE010000043">
    <property type="protein sequence ID" value="MCU9595220.1"/>
    <property type="molecule type" value="Genomic_DNA"/>
</dbReference>
<evidence type="ECO:0000313" key="2">
    <source>
        <dbReference type="Proteomes" id="UP001208656"/>
    </source>
</evidence>
<dbReference type="SUPFAM" id="SSF141251">
    <property type="entry name" value="Kinase-associated protein B-like"/>
    <property type="match status" value="1"/>
</dbReference>
<keyword evidence="1" id="KW-0808">Transferase</keyword>
<dbReference type="InterPro" id="IPR038080">
    <property type="entry name" value="KapB_sf"/>
</dbReference>
<gene>
    <name evidence="1" type="ORF">OEV82_12300</name>
</gene>
<dbReference type="RefSeq" id="WP_263062051.1">
    <property type="nucleotide sequence ID" value="NZ_JAOUSE010000043.1"/>
</dbReference>
<evidence type="ECO:0000313" key="1">
    <source>
        <dbReference type="EMBL" id="MCU9595220.1"/>
    </source>
</evidence>